<dbReference type="Pfam" id="PF14322">
    <property type="entry name" value="SusD-like_3"/>
    <property type="match status" value="1"/>
</dbReference>
<dbReference type="InterPro" id="IPR011990">
    <property type="entry name" value="TPR-like_helical_dom_sf"/>
</dbReference>
<reference evidence="10 11" key="1">
    <citation type="submission" date="2020-04" db="EMBL/GenBank/DDBJ databases">
        <title>Flammeovirga sp. SR4, a novel species isolated from seawater.</title>
        <authorList>
            <person name="Wang X."/>
        </authorList>
    </citation>
    <scope>NUCLEOTIDE SEQUENCE [LARGE SCALE GENOMIC DNA]</scope>
    <source>
        <strain evidence="10 11">ATCC 23126</strain>
    </source>
</reference>
<dbReference type="InterPro" id="IPR033985">
    <property type="entry name" value="SusD-like_N"/>
</dbReference>
<keyword evidence="3 7" id="KW-0732">Signal</keyword>
<evidence type="ECO:0000259" key="9">
    <source>
        <dbReference type="Pfam" id="PF14322"/>
    </source>
</evidence>
<gene>
    <name evidence="10" type="ORF">HHU12_09435</name>
</gene>
<dbReference type="AlphaFoldDB" id="A0A7X9P379"/>
<comment type="similarity">
    <text evidence="2">Belongs to the SusD family.</text>
</comment>
<comment type="caution">
    <text evidence="10">The sequence shown here is derived from an EMBL/GenBank/DDBJ whole genome shotgun (WGS) entry which is preliminary data.</text>
</comment>
<dbReference type="Gene3D" id="1.25.40.390">
    <property type="match status" value="1"/>
</dbReference>
<evidence type="ECO:0000256" key="5">
    <source>
        <dbReference type="ARBA" id="ARBA00023237"/>
    </source>
</evidence>
<feature type="domain" description="RagB/SusD" evidence="8">
    <location>
        <begin position="263"/>
        <end position="545"/>
    </location>
</feature>
<keyword evidence="5" id="KW-0998">Cell outer membrane</keyword>
<keyword evidence="11" id="KW-1185">Reference proteome</keyword>
<proteinExistence type="inferred from homology"/>
<feature type="chain" id="PRO_5031390213" evidence="7">
    <location>
        <begin position="22"/>
        <end position="545"/>
    </location>
</feature>
<evidence type="ECO:0000256" key="6">
    <source>
        <dbReference type="SAM" id="MobiDB-lite"/>
    </source>
</evidence>
<dbReference type="Proteomes" id="UP000576082">
    <property type="component" value="Unassembled WGS sequence"/>
</dbReference>
<dbReference type="SUPFAM" id="SSF48452">
    <property type="entry name" value="TPR-like"/>
    <property type="match status" value="1"/>
</dbReference>
<organism evidence="10 11">
    <name type="scientific">Flammeovirga aprica JL-4</name>
    <dbReference type="NCBI Taxonomy" id="694437"/>
    <lineage>
        <taxon>Bacteria</taxon>
        <taxon>Pseudomonadati</taxon>
        <taxon>Bacteroidota</taxon>
        <taxon>Cytophagia</taxon>
        <taxon>Cytophagales</taxon>
        <taxon>Flammeovirgaceae</taxon>
        <taxon>Flammeovirga</taxon>
    </lineage>
</organism>
<feature type="domain" description="SusD-like N-terminal" evidence="9">
    <location>
        <begin position="58"/>
        <end position="221"/>
    </location>
</feature>
<keyword evidence="4" id="KW-0472">Membrane</keyword>
<accession>A0A7X9P379</accession>
<dbReference type="PROSITE" id="PS51257">
    <property type="entry name" value="PROKAR_LIPOPROTEIN"/>
    <property type="match status" value="1"/>
</dbReference>
<feature type="signal peptide" evidence="7">
    <location>
        <begin position="1"/>
        <end position="21"/>
    </location>
</feature>
<sequence>MKFISKIFVGLALSAALSSCSDYFDVENTNTITEASFWQTREDAFKGLMATYSGLQGHGVTGGTSAVNTPVRSDTGRPNNWNAGAQSLQKLSFNDNTNVVKEKWADLYTAILRANQVIEKVPGIEMNEDEKALFIAEARFVRGLCYYWLYSTYNHGNVILHKTVPASKEDFAKPLSDKADVLAFLLEDLQHAQANLPETWEEKYVGRATWGAATGFLGHVYINEHNYELAKTEYKKLIDRSDLYQLTPEISWNFDAEHEFNSESIFEVAFSATQKPGSGAAGSPDGPTGSEGTTRARTLAPGEAGGWRVVMPSYWMTMQLKEDPMDPNDSRNNGRVYSLRCEASIAVADDGTTFYTKDVEDMGFNNSEASYLRKFQNHQFENDGLGDVYSSGINERIIRLADIYLLYAECILELSGDGAVNEATNLVNLIRARSGVTQIDPVNYTAKSLMEHIMWDERPKELMFEGHDTRWVDLRRWGKVKEQYERLSKLEFILQDKNLRYATVDDVDLPKLQEYGEGAATYTPLVHDYFPIPVDEALTNPNISQ</sequence>
<dbReference type="EMBL" id="JABANE010000020">
    <property type="protein sequence ID" value="NME68182.1"/>
    <property type="molecule type" value="Genomic_DNA"/>
</dbReference>
<dbReference type="CDD" id="cd08977">
    <property type="entry name" value="SusD"/>
    <property type="match status" value="1"/>
</dbReference>
<feature type="compositionally biased region" description="Low complexity" evidence="6">
    <location>
        <begin position="276"/>
        <end position="290"/>
    </location>
</feature>
<name>A0A7X9P379_9BACT</name>
<evidence type="ECO:0000256" key="7">
    <source>
        <dbReference type="SAM" id="SignalP"/>
    </source>
</evidence>
<evidence type="ECO:0000256" key="3">
    <source>
        <dbReference type="ARBA" id="ARBA00022729"/>
    </source>
</evidence>
<evidence type="ECO:0000313" key="11">
    <source>
        <dbReference type="Proteomes" id="UP000576082"/>
    </source>
</evidence>
<dbReference type="GO" id="GO:0009279">
    <property type="term" value="C:cell outer membrane"/>
    <property type="evidence" value="ECO:0007669"/>
    <property type="project" value="UniProtKB-SubCell"/>
</dbReference>
<evidence type="ECO:0000313" key="10">
    <source>
        <dbReference type="EMBL" id="NME68182.1"/>
    </source>
</evidence>
<evidence type="ECO:0000259" key="8">
    <source>
        <dbReference type="Pfam" id="PF07980"/>
    </source>
</evidence>
<evidence type="ECO:0000256" key="1">
    <source>
        <dbReference type="ARBA" id="ARBA00004442"/>
    </source>
</evidence>
<feature type="region of interest" description="Disordered" evidence="6">
    <location>
        <begin position="275"/>
        <end position="299"/>
    </location>
</feature>
<dbReference type="Pfam" id="PF07980">
    <property type="entry name" value="SusD_RagB"/>
    <property type="match status" value="1"/>
</dbReference>
<dbReference type="RefSeq" id="WP_169656493.1">
    <property type="nucleotide sequence ID" value="NZ_JABANE010000020.1"/>
</dbReference>
<evidence type="ECO:0000256" key="2">
    <source>
        <dbReference type="ARBA" id="ARBA00006275"/>
    </source>
</evidence>
<comment type="subcellular location">
    <subcellularLocation>
        <location evidence="1">Cell outer membrane</location>
    </subcellularLocation>
</comment>
<protein>
    <submittedName>
        <fullName evidence="10">RagB/SusD family nutrient uptake outer membrane protein</fullName>
    </submittedName>
</protein>
<dbReference type="InterPro" id="IPR012944">
    <property type="entry name" value="SusD_RagB_dom"/>
</dbReference>
<evidence type="ECO:0000256" key="4">
    <source>
        <dbReference type="ARBA" id="ARBA00023136"/>
    </source>
</evidence>